<comment type="subcellular location">
    <subcellularLocation>
        <location evidence="1 7">Cell membrane</location>
        <topology evidence="1 7">Multi-pass membrane protein</topology>
    </subcellularLocation>
</comment>
<evidence type="ECO:0000256" key="7">
    <source>
        <dbReference type="RuleBase" id="RU363032"/>
    </source>
</evidence>
<dbReference type="PANTHER" id="PTHR43744:SF12">
    <property type="entry name" value="ABC TRANSPORTER PERMEASE PROTEIN MG189-RELATED"/>
    <property type="match status" value="1"/>
</dbReference>
<dbReference type="Gene3D" id="1.10.3720.10">
    <property type="entry name" value="MetI-like"/>
    <property type="match status" value="1"/>
</dbReference>
<keyword evidence="6 7" id="KW-0472">Membrane</keyword>
<keyword evidence="5 7" id="KW-1133">Transmembrane helix</keyword>
<feature type="transmembrane region" description="Helical" evidence="7">
    <location>
        <begin position="97"/>
        <end position="124"/>
    </location>
</feature>
<dbReference type="RefSeq" id="WP_342591741.1">
    <property type="nucleotide sequence ID" value="NZ_BAAAJV010000012.1"/>
</dbReference>
<gene>
    <name evidence="10" type="ORF">JOF44_001927</name>
</gene>
<keyword evidence="4 7" id="KW-0812">Transmembrane</keyword>
<dbReference type="PANTHER" id="PTHR43744">
    <property type="entry name" value="ABC TRANSPORTER PERMEASE PROTEIN MG189-RELATED-RELATED"/>
    <property type="match status" value="1"/>
</dbReference>
<protein>
    <submittedName>
        <fullName evidence="10">Raffinose/stachyose/melibiose transport system permease protein</fullName>
    </submittedName>
</protein>
<evidence type="ECO:0000313" key="11">
    <source>
        <dbReference type="Proteomes" id="UP000698222"/>
    </source>
</evidence>
<keyword evidence="11" id="KW-1185">Reference proteome</keyword>
<evidence type="ECO:0000256" key="2">
    <source>
        <dbReference type="ARBA" id="ARBA00022448"/>
    </source>
</evidence>
<proteinExistence type="inferred from homology"/>
<sequence length="303" mass="33053">MSTTASTSAVRPPLRDGGHRRPPRAAGRGASVSGRLVRIAVWVLLTLMAIGVLYPLFWMVSSSFKTSTEIFSSPWALPTSLSPESFVTAWERGVFQYFVNSVIITVGSLVLVLGLGTAASFALTKLRLPFAAPITLLVLGGLMISPTMILVPVFQLMIALHLHDTLFGMVLVYTAYRLPFTIFLIRAYMITLPDEVLEASMIDGASLLQTFWRIVVPLCRPVLVSAGLVYVLFAWNEFPFALVLLNDPELKTLPVGLLDFKSALQTNWSVLFAGLTFAALPMIALFVAAQRTFVRGLADGMGK</sequence>
<evidence type="ECO:0000259" key="9">
    <source>
        <dbReference type="PROSITE" id="PS50928"/>
    </source>
</evidence>
<feature type="transmembrane region" description="Helical" evidence="7">
    <location>
        <begin position="268"/>
        <end position="289"/>
    </location>
</feature>
<reference evidence="10 11" key="1">
    <citation type="submission" date="2021-03" db="EMBL/GenBank/DDBJ databases">
        <title>Sequencing the genomes of 1000 actinobacteria strains.</title>
        <authorList>
            <person name="Klenk H.-P."/>
        </authorList>
    </citation>
    <scope>NUCLEOTIDE SEQUENCE [LARGE SCALE GENOMIC DNA]</scope>
    <source>
        <strain evidence="10 11">DSM 14564</strain>
    </source>
</reference>
<feature type="transmembrane region" description="Helical" evidence="7">
    <location>
        <begin position="136"/>
        <end position="160"/>
    </location>
</feature>
<evidence type="ECO:0000256" key="5">
    <source>
        <dbReference type="ARBA" id="ARBA00022989"/>
    </source>
</evidence>
<dbReference type="Pfam" id="PF00528">
    <property type="entry name" value="BPD_transp_1"/>
    <property type="match status" value="1"/>
</dbReference>
<dbReference type="Proteomes" id="UP000698222">
    <property type="component" value="Unassembled WGS sequence"/>
</dbReference>
<feature type="transmembrane region" description="Helical" evidence="7">
    <location>
        <begin position="210"/>
        <end position="235"/>
    </location>
</feature>
<evidence type="ECO:0000256" key="4">
    <source>
        <dbReference type="ARBA" id="ARBA00022692"/>
    </source>
</evidence>
<comment type="caution">
    <text evidence="10">The sequence shown here is derived from an EMBL/GenBank/DDBJ whole genome shotgun (WGS) entry which is preliminary data.</text>
</comment>
<feature type="region of interest" description="Disordered" evidence="8">
    <location>
        <begin position="1"/>
        <end position="28"/>
    </location>
</feature>
<dbReference type="CDD" id="cd06261">
    <property type="entry name" value="TM_PBP2"/>
    <property type="match status" value="1"/>
</dbReference>
<evidence type="ECO:0000256" key="8">
    <source>
        <dbReference type="SAM" id="MobiDB-lite"/>
    </source>
</evidence>
<evidence type="ECO:0000256" key="1">
    <source>
        <dbReference type="ARBA" id="ARBA00004651"/>
    </source>
</evidence>
<dbReference type="InterPro" id="IPR000515">
    <property type="entry name" value="MetI-like"/>
</dbReference>
<evidence type="ECO:0000256" key="3">
    <source>
        <dbReference type="ARBA" id="ARBA00022475"/>
    </source>
</evidence>
<feature type="domain" description="ABC transmembrane type-1" evidence="9">
    <location>
        <begin position="98"/>
        <end position="289"/>
    </location>
</feature>
<dbReference type="SUPFAM" id="SSF161098">
    <property type="entry name" value="MetI-like"/>
    <property type="match status" value="1"/>
</dbReference>
<feature type="transmembrane region" description="Helical" evidence="7">
    <location>
        <begin position="36"/>
        <end position="57"/>
    </location>
</feature>
<keyword evidence="3" id="KW-1003">Cell membrane</keyword>
<dbReference type="InterPro" id="IPR035906">
    <property type="entry name" value="MetI-like_sf"/>
</dbReference>
<feature type="transmembrane region" description="Helical" evidence="7">
    <location>
        <begin position="166"/>
        <end position="189"/>
    </location>
</feature>
<dbReference type="EMBL" id="JAGIOC010000001">
    <property type="protein sequence ID" value="MBP2409024.1"/>
    <property type="molecule type" value="Genomic_DNA"/>
</dbReference>
<keyword evidence="2 7" id="KW-0813">Transport</keyword>
<evidence type="ECO:0000313" key="10">
    <source>
        <dbReference type="EMBL" id="MBP2409024.1"/>
    </source>
</evidence>
<dbReference type="PROSITE" id="PS50928">
    <property type="entry name" value="ABC_TM1"/>
    <property type="match status" value="1"/>
</dbReference>
<evidence type="ECO:0000256" key="6">
    <source>
        <dbReference type="ARBA" id="ARBA00023136"/>
    </source>
</evidence>
<accession>A0ABS4YJW9</accession>
<comment type="similarity">
    <text evidence="7">Belongs to the binding-protein-dependent transport system permease family.</text>
</comment>
<organism evidence="10 11">
    <name type="scientific">Brachybacterium fresconis</name>
    <dbReference type="NCBI Taxonomy" id="173363"/>
    <lineage>
        <taxon>Bacteria</taxon>
        <taxon>Bacillati</taxon>
        <taxon>Actinomycetota</taxon>
        <taxon>Actinomycetes</taxon>
        <taxon>Micrococcales</taxon>
        <taxon>Dermabacteraceae</taxon>
        <taxon>Brachybacterium</taxon>
    </lineage>
</organism>
<name>A0ABS4YJW9_9MICO</name>